<dbReference type="Gene3D" id="3.40.720.10">
    <property type="entry name" value="Alkaline Phosphatase, subunit A"/>
    <property type="match status" value="1"/>
</dbReference>
<name>A0ABR5IKX4_9HYPH</name>
<keyword evidence="7 8" id="KW-0472">Membrane</keyword>
<feature type="transmembrane region" description="Helical" evidence="8">
    <location>
        <begin position="171"/>
        <end position="191"/>
    </location>
</feature>
<dbReference type="PANTHER" id="PTHR30443">
    <property type="entry name" value="INNER MEMBRANE PROTEIN"/>
    <property type="match status" value="1"/>
</dbReference>
<accession>A0ABR5IKX4</accession>
<evidence type="ECO:0000256" key="4">
    <source>
        <dbReference type="ARBA" id="ARBA00022679"/>
    </source>
</evidence>
<keyword evidence="2" id="KW-1003">Cell membrane</keyword>
<dbReference type="Proteomes" id="UP000053900">
    <property type="component" value="Unassembled WGS sequence"/>
</dbReference>
<dbReference type="EMBL" id="LGSW01000006">
    <property type="protein sequence ID" value="KND21726.1"/>
    <property type="molecule type" value="Genomic_DNA"/>
</dbReference>
<feature type="domain" description="Phosphoethanolamine transferase N-terminal" evidence="10">
    <location>
        <begin position="78"/>
        <end position="224"/>
    </location>
</feature>
<gene>
    <name evidence="11" type="ORF">AFK20_08280</name>
</gene>
<dbReference type="InterPro" id="IPR058130">
    <property type="entry name" value="PEA_transf_C"/>
</dbReference>
<dbReference type="NCBIfam" id="NF028537">
    <property type="entry name" value="P_eth_NH2_trans"/>
    <property type="match status" value="1"/>
</dbReference>
<dbReference type="InterPro" id="IPR000917">
    <property type="entry name" value="Sulfatase_N"/>
</dbReference>
<dbReference type="Pfam" id="PF08019">
    <property type="entry name" value="EptA_B_N"/>
    <property type="match status" value="1"/>
</dbReference>
<dbReference type="InterPro" id="IPR040423">
    <property type="entry name" value="PEA_transferase"/>
</dbReference>
<keyword evidence="5 8" id="KW-0812">Transmembrane</keyword>
<feature type="transmembrane region" description="Helical" evidence="8">
    <location>
        <begin position="137"/>
        <end position="159"/>
    </location>
</feature>
<dbReference type="CDD" id="cd16017">
    <property type="entry name" value="LptA"/>
    <property type="match status" value="1"/>
</dbReference>
<evidence type="ECO:0000256" key="7">
    <source>
        <dbReference type="ARBA" id="ARBA00023136"/>
    </source>
</evidence>
<reference evidence="11 12" key="1">
    <citation type="submission" date="2015-07" db="EMBL/GenBank/DDBJ databases">
        <title>Draft genome of Enhydrobacter aerosaccus.</title>
        <authorList>
            <person name="Wang X."/>
        </authorList>
    </citation>
    <scope>NUCLEOTIDE SEQUENCE [LARGE SCALE GENOMIC DNA]</scope>
    <source>
        <strain evidence="11 12">CGMCC9176</strain>
    </source>
</reference>
<feature type="domain" description="Sulfatase N-terminal" evidence="9">
    <location>
        <begin position="256"/>
        <end position="550"/>
    </location>
</feature>
<evidence type="ECO:0000256" key="1">
    <source>
        <dbReference type="ARBA" id="ARBA00004429"/>
    </source>
</evidence>
<dbReference type="SUPFAM" id="SSF53649">
    <property type="entry name" value="Alkaline phosphatase-like"/>
    <property type="match status" value="1"/>
</dbReference>
<evidence type="ECO:0000256" key="3">
    <source>
        <dbReference type="ARBA" id="ARBA00022519"/>
    </source>
</evidence>
<evidence type="ECO:0000259" key="9">
    <source>
        <dbReference type="Pfam" id="PF00884"/>
    </source>
</evidence>
<sequence>MSVNNSRWVAWRQQGINTKSVSTQGISTQGINAYVMMGIVALFLTLTANITFFDKATAVYPFAQHIGFIGSLPLVLCGVMLLVIVLLSYRYTLKVVLIFLLLTAAVTAYFTDTYGTVYDVNMLQNALQTDKAESADLFNVNFILRILLLGVLPSVWVAWQKVTFPPIKRSILQRGLTYLVSIGLVVLPILAMSKNYASFFREHKQLRSYTNPATPVYALGKLASIQLKQAQAPKTQIMHATDAVQVSNPTTRKPKLVVLVVGETARGDHVQLNGYNRTTFPQMAATAGVTNFNQVIACGTSTAYSVPCMFSYVGMKDYDVDTANYQENVLDTLNRLKVNILWRDNNSSSKGVTNRLPAADFVDYKTARNNTMCNTNPYGECRDVGMLVGLDDYVKQLANQNTLNQDTLIVLHQMGNHGPAYFKRYDKQFEKFTPVCQSNELAKCDPQSVINAFDNALLATDDFLAKTVNWLDKYDSTHQVAMLYVSDHGESLGENGIYLHGMPYKIAPKAQKHVASMFWAGKHSGIQAVPSNTELTHDAITPTLLKLFDVRAQTVQGKPLFIK</sequence>
<evidence type="ECO:0000256" key="2">
    <source>
        <dbReference type="ARBA" id="ARBA00022475"/>
    </source>
</evidence>
<evidence type="ECO:0000256" key="6">
    <source>
        <dbReference type="ARBA" id="ARBA00022989"/>
    </source>
</evidence>
<keyword evidence="12" id="KW-1185">Reference proteome</keyword>
<dbReference type="InterPro" id="IPR017850">
    <property type="entry name" value="Alkaline_phosphatase_core_sf"/>
</dbReference>
<keyword evidence="3" id="KW-0997">Cell inner membrane</keyword>
<protein>
    <submittedName>
        <fullName evidence="11">Phosphoethanolamine transferase</fullName>
    </submittedName>
</protein>
<dbReference type="InterPro" id="IPR012549">
    <property type="entry name" value="EptA-like_N"/>
</dbReference>
<feature type="transmembrane region" description="Helical" evidence="8">
    <location>
        <begin position="33"/>
        <end position="53"/>
    </location>
</feature>
<evidence type="ECO:0000313" key="12">
    <source>
        <dbReference type="Proteomes" id="UP000053900"/>
    </source>
</evidence>
<organism evidence="11 12">
    <name type="scientific">Enhydrobacter aerosaccus</name>
    <dbReference type="NCBI Taxonomy" id="225324"/>
    <lineage>
        <taxon>Bacteria</taxon>
        <taxon>Pseudomonadati</taxon>
        <taxon>Pseudomonadota</taxon>
        <taxon>Alphaproteobacteria</taxon>
        <taxon>Hyphomicrobiales</taxon>
        <taxon>Enhydrobacter</taxon>
    </lineage>
</organism>
<feature type="transmembrane region" description="Helical" evidence="8">
    <location>
        <begin position="65"/>
        <end position="89"/>
    </location>
</feature>
<proteinExistence type="predicted"/>
<keyword evidence="6 8" id="KW-1133">Transmembrane helix</keyword>
<evidence type="ECO:0000256" key="8">
    <source>
        <dbReference type="SAM" id="Phobius"/>
    </source>
</evidence>
<dbReference type="Pfam" id="PF00884">
    <property type="entry name" value="Sulfatase"/>
    <property type="match status" value="1"/>
</dbReference>
<keyword evidence="4 11" id="KW-0808">Transferase</keyword>
<comment type="subcellular location">
    <subcellularLocation>
        <location evidence="1">Cell inner membrane</location>
        <topology evidence="1">Multi-pass membrane protein</topology>
    </subcellularLocation>
</comment>
<evidence type="ECO:0000256" key="5">
    <source>
        <dbReference type="ARBA" id="ARBA00022692"/>
    </source>
</evidence>
<evidence type="ECO:0000313" key="11">
    <source>
        <dbReference type="EMBL" id="KND21726.1"/>
    </source>
</evidence>
<dbReference type="GO" id="GO:0016740">
    <property type="term" value="F:transferase activity"/>
    <property type="evidence" value="ECO:0007669"/>
    <property type="project" value="UniProtKB-KW"/>
</dbReference>
<evidence type="ECO:0000259" key="10">
    <source>
        <dbReference type="Pfam" id="PF08019"/>
    </source>
</evidence>
<dbReference type="PANTHER" id="PTHR30443:SF0">
    <property type="entry name" value="PHOSPHOETHANOLAMINE TRANSFERASE EPTA"/>
    <property type="match status" value="1"/>
</dbReference>
<comment type="caution">
    <text evidence="11">The sequence shown here is derived from an EMBL/GenBank/DDBJ whole genome shotgun (WGS) entry which is preliminary data.</text>
</comment>
<feature type="transmembrane region" description="Helical" evidence="8">
    <location>
        <begin position="96"/>
        <end position="117"/>
    </location>
</feature>